<dbReference type="Pfam" id="PF00169">
    <property type="entry name" value="PH"/>
    <property type="match status" value="1"/>
</dbReference>
<organism evidence="12 13">
    <name type="scientific">Peronospora matthiolae</name>
    <dbReference type="NCBI Taxonomy" id="2874970"/>
    <lineage>
        <taxon>Eukaryota</taxon>
        <taxon>Sar</taxon>
        <taxon>Stramenopiles</taxon>
        <taxon>Oomycota</taxon>
        <taxon>Peronosporomycetes</taxon>
        <taxon>Peronosporales</taxon>
        <taxon>Peronosporaceae</taxon>
        <taxon>Peronospora</taxon>
    </lineage>
</organism>
<evidence type="ECO:0000259" key="9">
    <source>
        <dbReference type="PROSITE" id="PS50056"/>
    </source>
</evidence>
<dbReference type="SMART" id="SM01326">
    <property type="entry name" value="PTEN_C2"/>
    <property type="match status" value="1"/>
</dbReference>
<sequence>MKALRTAVSGSRVRFTQDGFDLDLTYITPRLIAMGYPASGVEKTYRNDINQVASLLNARHPTAYRVYNLSERQYDYAKFDHRVSECGFPDHHPPPLQLLLDIMNDMIEWVAKSDKHVVVVHCLAGKGRTGVVCSCYLLLTGHYGSVFKLRKERELRELANSSIRDFWQARGQGVRFPSQALYIYYFIKVLRRQGRRPAQIPPLRPAKKMLLQSIVLNGVPDFEAQPRGGCTPFLQVLPAPSQHYQPHLLYNSSWQHPKFETYLADPLGSIMFEVNIEVQGDVLVRCFHANITNILGKHMVKMFHFTFHTDFFHNYSNQYRLPKAEVDEATSNQRYPDNFEVVCNVEVLDPNRNSNLPRSSMVRSGSSNNLCEDIPEQARAVYPQPMTQQRRMTLPCHQDMCNERRLPPQTPPQQDDSTPNMQGWLYKQGGFVKNWKKRWFVAQEGKLMYYHGNSDATPLGVVSLRRVTVQTCAPHEVNARNKCLHFFKIVPPSAGQRTYFFGAESEQELVTWVNVVGAQSAYGIIYSAKPRRTSMQRSITFVTRASYEREYPTPNDEADLRCRPSTNGSGNDHVGDTRPSLLSTIASAPRAAFDTLKGVRRLGPHHATELPLHPPPDEDTFWREPSRARPSGYAKAKERGSTMGRFFGDLRSLSFSDYGEHEQDESPSPSAVTKCVPVAPVADLTSTLSSREQASLLQEVNKFDTGIYVYSADELQEATRLQHYMHTTRGAPSFSDGDLDGDPNSVVSVAYALKASPPGTLSRQLHQYVMLKRMGDAEQLLTELVLTKFPGLIDAMDHDPLAFTRLIASGDVSLAGCGIQEEEGASHSVGHDLNGNHRAVFL</sequence>
<dbReference type="PANTHER" id="PTHR12305">
    <property type="entry name" value="PHOSPHATASE WITH HOMOLOGY TO TENSIN"/>
    <property type="match status" value="1"/>
</dbReference>
<dbReference type="InterPro" id="IPR035892">
    <property type="entry name" value="C2_domain_sf"/>
</dbReference>
<feature type="domain" description="Phosphatase tensin-type" evidence="10">
    <location>
        <begin position="13"/>
        <end position="193"/>
    </location>
</feature>
<evidence type="ECO:0000313" key="12">
    <source>
        <dbReference type="EMBL" id="CAK7938520.1"/>
    </source>
</evidence>
<keyword evidence="5" id="KW-0378">Hydrolase</keyword>
<evidence type="ECO:0000256" key="5">
    <source>
        <dbReference type="ARBA" id="ARBA00022801"/>
    </source>
</evidence>
<evidence type="ECO:0000313" key="13">
    <source>
        <dbReference type="Proteomes" id="UP001162060"/>
    </source>
</evidence>
<dbReference type="InterPro" id="IPR011993">
    <property type="entry name" value="PH-like_dom_sf"/>
</dbReference>
<protein>
    <recommendedName>
        <fullName evidence="14">Phosphatidylinositol-3,4,5-trisphosphate 3-phosphatase</fullName>
    </recommendedName>
</protein>
<dbReference type="SMART" id="SM00404">
    <property type="entry name" value="PTPc_motif"/>
    <property type="match status" value="1"/>
</dbReference>
<dbReference type="InterPro" id="IPR001849">
    <property type="entry name" value="PH_domain"/>
</dbReference>
<proteinExistence type="inferred from homology"/>
<feature type="region of interest" description="Disordered" evidence="7">
    <location>
        <begin position="550"/>
        <end position="577"/>
    </location>
</feature>
<dbReference type="GO" id="GO:0042995">
    <property type="term" value="C:cell projection"/>
    <property type="evidence" value="ECO:0007669"/>
    <property type="project" value="UniProtKB-SubCell"/>
</dbReference>
<dbReference type="Gene3D" id="3.90.190.10">
    <property type="entry name" value="Protein tyrosine phosphatase superfamily"/>
    <property type="match status" value="1"/>
</dbReference>
<name>A0AAV1UY82_9STRA</name>
<reference evidence="12" key="1">
    <citation type="submission" date="2024-01" db="EMBL/GenBank/DDBJ databases">
        <authorList>
            <person name="Webb A."/>
        </authorList>
    </citation>
    <scope>NUCLEOTIDE SEQUENCE</scope>
    <source>
        <strain evidence="12">Pm1</strain>
    </source>
</reference>
<feature type="domain" description="Tyrosine specific protein phosphatases" evidence="9">
    <location>
        <begin position="97"/>
        <end position="181"/>
    </location>
</feature>
<dbReference type="GO" id="GO:0016314">
    <property type="term" value="F:phosphatidylinositol-3,4,5-trisphosphate 3-phosphatase activity"/>
    <property type="evidence" value="ECO:0007669"/>
    <property type="project" value="TreeGrafter"/>
</dbReference>
<dbReference type="SUPFAM" id="SSF50729">
    <property type="entry name" value="PH domain-like"/>
    <property type="match status" value="1"/>
</dbReference>
<feature type="domain" description="PH" evidence="8">
    <location>
        <begin position="418"/>
        <end position="521"/>
    </location>
</feature>
<dbReference type="Proteomes" id="UP001162060">
    <property type="component" value="Unassembled WGS sequence"/>
</dbReference>
<dbReference type="SUPFAM" id="SSF52799">
    <property type="entry name" value="(Phosphotyrosine protein) phosphatases II"/>
    <property type="match status" value="1"/>
</dbReference>
<dbReference type="InterPro" id="IPR057023">
    <property type="entry name" value="PTP-SAK"/>
</dbReference>
<dbReference type="InterPro" id="IPR000387">
    <property type="entry name" value="Tyr_Pase_dom"/>
</dbReference>
<dbReference type="InterPro" id="IPR029021">
    <property type="entry name" value="Prot-tyrosine_phosphatase-like"/>
</dbReference>
<dbReference type="Gene3D" id="2.60.40.1110">
    <property type="match status" value="1"/>
</dbReference>
<dbReference type="PROSITE" id="PS50003">
    <property type="entry name" value="PH_DOMAIN"/>
    <property type="match status" value="1"/>
</dbReference>
<dbReference type="GO" id="GO:0005829">
    <property type="term" value="C:cytosol"/>
    <property type="evidence" value="ECO:0007669"/>
    <property type="project" value="TreeGrafter"/>
</dbReference>
<dbReference type="PROSITE" id="PS51182">
    <property type="entry name" value="C2_TENSIN"/>
    <property type="match status" value="1"/>
</dbReference>
<dbReference type="InterPro" id="IPR014020">
    <property type="entry name" value="Tensin_C2-dom"/>
</dbReference>
<dbReference type="InterPro" id="IPR051281">
    <property type="entry name" value="Dual-spec_lipid-protein_phosph"/>
</dbReference>
<dbReference type="Gene3D" id="2.30.29.30">
    <property type="entry name" value="Pleckstrin-homology domain (PH domain)/Phosphotyrosine-binding domain (PTB)"/>
    <property type="match status" value="1"/>
</dbReference>
<dbReference type="SMART" id="SM00233">
    <property type="entry name" value="PH"/>
    <property type="match status" value="1"/>
</dbReference>
<evidence type="ECO:0000256" key="2">
    <source>
        <dbReference type="ARBA" id="ARBA00004496"/>
    </source>
</evidence>
<accession>A0AAV1UY82</accession>
<evidence type="ECO:0000256" key="3">
    <source>
        <dbReference type="ARBA" id="ARBA00007881"/>
    </source>
</evidence>
<gene>
    <name evidence="12" type="ORF">PM001_LOCUS23670</name>
</gene>
<dbReference type="PROSITE" id="PS00383">
    <property type="entry name" value="TYR_PHOSPHATASE_1"/>
    <property type="match status" value="1"/>
</dbReference>
<dbReference type="InterPro" id="IPR003595">
    <property type="entry name" value="Tyr_Pase_cat"/>
</dbReference>
<comment type="subcellular location">
    <subcellularLocation>
        <location evidence="1">Cell projection</location>
    </subcellularLocation>
    <subcellularLocation>
        <location evidence="2">Cytoplasm</location>
    </subcellularLocation>
</comment>
<dbReference type="SUPFAM" id="SSF49562">
    <property type="entry name" value="C2 domain (Calcium/lipid-binding domain, CaLB)"/>
    <property type="match status" value="1"/>
</dbReference>
<keyword evidence="4" id="KW-0963">Cytoplasm</keyword>
<evidence type="ECO:0000256" key="6">
    <source>
        <dbReference type="ARBA" id="ARBA00023273"/>
    </source>
</evidence>
<evidence type="ECO:0008006" key="14">
    <source>
        <dbReference type="Google" id="ProtNLM"/>
    </source>
</evidence>
<keyword evidence="6" id="KW-0966">Cell projection</keyword>
<dbReference type="CDD" id="cd14497">
    <property type="entry name" value="PTP_PTEN-like"/>
    <property type="match status" value="1"/>
</dbReference>
<evidence type="ECO:0000259" key="10">
    <source>
        <dbReference type="PROSITE" id="PS51181"/>
    </source>
</evidence>
<dbReference type="InterPro" id="IPR029023">
    <property type="entry name" value="Tensin_phosphatase"/>
</dbReference>
<dbReference type="Pfam" id="PF22784">
    <property type="entry name" value="PTP-SAK"/>
    <property type="match status" value="1"/>
</dbReference>
<evidence type="ECO:0000259" key="11">
    <source>
        <dbReference type="PROSITE" id="PS51182"/>
    </source>
</evidence>
<dbReference type="PANTHER" id="PTHR12305:SF60">
    <property type="entry name" value="PHOSPHATIDYLINOSITOL 3,4,5-TRISPHOSPHATE 3-PHOSPHATASE TPTE2-RELATED"/>
    <property type="match status" value="1"/>
</dbReference>
<dbReference type="Pfam" id="PF10409">
    <property type="entry name" value="PTEN_C2"/>
    <property type="match status" value="1"/>
</dbReference>
<dbReference type="InterPro" id="IPR016130">
    <property type="entry name" value="Tyr_Pase_AS"/>
</dbReference>
<dbReference type="FunFam" id="2.30.29.30:FF:000286">
    <property type="entry name" value="PH-protein kinase domain containing protein"/>
    <property type="match status" value="1"/>
</dbReference>
<evidence type="ECO:0000256" key="4">
    <source>
        <dbReference type="ARBA" id="ARBA00022490"/>
    </source>
</evidence>
<dbReference type="PROSITE" id="PS51181">
    <property type="entry name" value="PPASE_TENSIN"/>
    <property type="match status" value="1"/>
</dbReference>
<comment type="similarity">
    <text evidence="3">Belongs to the PTEN phosphatase protein family.</text>
</comment>
<dbReference type="AlphaFoldDB" id="A0AAV1UY82"/>
<evidence type="ECO:0000256" key="7">
    <source>
        <dbReference type="SAM" id="MobiDB-lite"/>
    </source>
</evidence>
<evidence type="ECO:0000256" key="1">
    <source>
        <dbReference type="ARBA" id="ARBA00004316"/>
    </source>
</evidence>
<feature type="region of interest" description="Disordered" evidence="7">
    <location>
        <begin position="606"/>
        <end position="638"/>
    </location>
</feature>
<evidence type="ECO:0000259" key="8">
    <source>
        <dbReference type="PROSITE" id="PS50003"/>
    </source>
</evidence>
<feature type="domain" description="C2 tensin-type" evidence="11">
    <location>
        <begin position="206"/>
        <end position="348"/>
    </location>
</feature>
<comment type="caution">
    <text evidence="12">The sequence shown here is derived from an EMBL/GenBank/DDBJ whole genome shotgun (WGS) entry which is preliminary data.</text>
</comment>
<dbReference type="PROSITE" id="PS50056">
    <property type="entry name" value="TYR_PHOSPHATASE_2"/>
    <property type="match status" value="1"/>
</dbReference>
<dbReference type="EMBL" id="CAKLBY020000231">
    <property type="protein sequence ID" value="CAK7938520.1"/>
    <property type="molecule type" value="Genomic_DNA"/>
</dbReference>